<sequence length="116" mass="13036">MSTSQVDSFAAAASSDNVNPSKSQNNEATEEILQLPPSDPNNSDVQTLQMGQSIKLDDLGPIIINTDGTTRRIDNWATLTDHEKEVTWRRIRKRNAERREALEAKQKEQEALENES</sequence>
<dbReference type="PANTHER" id="PTHR39474:SF1">
    <property type="entry name" value="FUNGAL SPECIFIC TRANSCRIPTION FACTOR"/>
    <property type="match status" value="1"/>
</dbReference>
<protein>
    <submittedName>
        <fullName evidence="2">Uncharacterized protein</fullName>
    </submittedName>
</protein>
<name>A0AAD3H839_9STRA</name>
<evidence type="ECO:0000313" key="2">
    <source>
        <dbReference type="EMBL" id="GFH54122.1"/>
    </source>
</evidence>
<dbReference type="PANTHER" id="PTHR39474">
    <property type="entry name" value="UNNAMED PRODUCT"/>
    <property type="match status" value="1"/>
</dbReference>
<proteinExistence type="predicted"/>
<keyword evidence="3" id="KW-1185">Reference proteome</keyword>
<dbReference type="EMBL" id="BLLK01000047">
    <property type="protein sequence ID" value="GFH54122.1"/>
    <property type="molecule type" value="Genomic_DNA"/>
</dbReference>
<organism evidence="2 3">
    <name type="scientific">Chaetoceros tenuissimus</name>
    <dbReference type="NCBI Taxonomy" id="426638"/>
    <lineage>
        <taxon>Eukaryota</taxon>
        <taxon>Sar</taxon>
        <taxon>Stramenopiles</taxon>
        <taxon>Ochrophyta</taxon>
        <taxon>Bacillariophyta</taxon>
        <taxon>Coscinodiscophyceae</taxon>
        <taxon>Chaetocerotophycidae</taxon>
        <taxon>Chaetocerotales</taxon>
        <taxon>Chaetocerotaceae</taxon>
        <taxon>Chaetoceros</taxon>
    </lineage>
</organism>
<dbReference type="Proteomes" id="UP001054902">
    <property type="component" value="Unassembled WGS sequence"/>
</dbReference>
<dbReference type="AlphaFoldDB" id="A0AAD3H839"/>
<feature type="region of interest" description="Disordered" evidence="1">
    <location>
        <begin position="1"/>
        <end position="44"/>
    </location>
</feature>
<evidence type="ECO:0000256" key="1">
    <source>
        <dbReference type="SAM" id="MobiDB-lite"/>
    </source>
</evidence>
<comment type="caution">
    <text evidence="2">The sequence shown here is derived from an EMBL/GenBank/DDBJ whole genome shotgun (WGS) entry which is preliminary data.</text>
</comment>
<gene>
    <name evidence="2" type="ORF">CTEN210_10598</name>
</gene>
<evidence type="ECO:0000313" key="3">
    <source>
        <dbReference type="Proteomes" id="UP001054902"/>
    </source>
</evidence>
<accession>A0AAD3H839</accession>
<feature type="compositionally biased region" description="Polar residues" evidence="1">
    <location>
        <begin position="14"/>
        <end position="27"/>
    </location>
</feature>
<reference evidence="2 3" key="1">
    <citation type="journal article" date="2021" name="Sci. Rep.">
        <title>The genome of the diatom Chaetoceros tenuissimus carries an ancient integrated fragment of an extant virus.</title>
        <authorList>
            <person name="Hongo Y."/>
            <person name="Kimura K."/>
            <person name="Takaki Y."/>
            <person name="Yoshida Y."/>
            <person name="Baba S."/>
            <person name="Kobayashi G."/>
            <person name="Nagasaki K."/>
            <person name="Hano T."/>
            <person name="Tomaru Y."/>
        </authorList>
    </citation>
    <scope>NUCLEOTIDE SEQUENCE [LARGE SCALE GENOMIC DNA]</scope>
    <source>
        <strain evidence="2 3">NIES-3715</strain>
    </source>
</reference>